<dbReference type="EMBL" id="GBXM01012647">
    <property type="protein sequence ID" value="JAH95930.1"/>
    <property type="molecule type" value="Transcribed_RNA"/>
</dbReference>
<dbReference type="AlphaFoldDB" id="A0A0E9X212"/>
<accession>A0A0E9X212</accession>
<proteinExistence type="predicted"/>
<protein>
    <submittedName>
        <fullName evidence="1">Uncharacterized protein</fullName>
    </submittedName>
</protein>
<reference evidence="1" key="1">
    <citation type="submission" date="2014-11" db="EMBL/GenBank/DDBJ databases">
        <authorList>
            <person name="Amaro Gonzalez C."/>
        </authorList>
    </citation>
    <scope>NUCLEOTIDE SEQUENCE</scope>
</reference>
<reference evidence="1" key="2">
    <citation type="journal article" date="2015" name="Fish Shellfish Immunol.">
        <title>Early steps in the European eel (Anguilla anguilla)-Vibrio vulnificus interaction in the gills: Role of the RtxA13 toxin.</title>
        <authorList>
            <person name="Callol A."/>
            <person name="Pajuelo D."/>
            <person name="Ebbesson L."/>
            <person name="Teles M."/>
            <person name="MacKenzie S."/>
            <person name="Amaro C."/>
        </authorList>
    </citation>
    <scope>NUCLEOTIDE SEQUENCE</scope>
</reference>
<name>A0A0E9X212_ANGAN</name>
<organism evidence="1">
    <name type="scientific">Anguilla anguilla</name>
    <name type="common">European freshwater eel</name>
    <name type="synonym">Muraena anguilla</name>
    <dbReference type="NCBI Taxonomy" id="7936"/>
    <lineage>
        <taxon>Eukaryota</taxon>
        <taxon>Metazoa</taxon>
        <taxon>Chordata</taxon>
        <taxon>Craniata</taxon>
        <taxon>Vertebrata</taxon>
        <taxon>Euteleostomi</taxon>
        <taxon>Actinopterygii</taxon>
        <taxon>Neopterygii</taxon>
        <taxon>Teleostei</taxon>
        <taxon>Anguilliformes</taxon>
        <taxon>Anguillidae</taxon>
        <taxon>Anguilla</taxon>
    </lineage>
</organism>
<evidence type="ECO:0000313" key="1">
    <source>
        <dbReference type="EMBL" id="JAH95930.1"/>
    </source>
</evidence>
<sequence>MHTHRHTHTAMINQYFESSFKAAEIMPKKSTVSNRHRNFIIIFDADNGWRLDVASMLRHFLWCISDRTVFNYLNSVFVCVQFWRILVKVCVAFLKSLVDHNLVHEEKPSHNGTLNDFES</sequence>